<gene>
    <name evidence="10" type="ORF">ISU02_14930</name>
</gene>
<keyword evidence="3 7" id="KW-0812">Transmembrane</keyword>
<dbReference type="InterPro" id="IPR001750">
    <property type="entry name" value="ND/Mrp_TM"/>
</dbReference>
<feature type="transmembrane region" description="Helical" evidence="8">
    <location>
        <begin position="417"/>
        <end position="438"/>
    </location>
</feature>
<keyword evidence="11" id="KW-1185">Reference proteome</keyword>
<evidence type="ECO:0000256" key="1">
    <source>
        <dbReference type="ARBA" id="ARBA00004651"/>
    </source>
</evidence>
<feature type="transmembrane region" description="Helical" evidence="8">
    <location>
        <begin position="264"/>
        <end position="287"/>
    </location>
</feature>
<name>A0ABR9ZVB6_9FIRM</name>
<feature type="domain" description="NADH:quinone oxidoreductase/Mrp antiporter transmembrane" evidence="9">
    <location>
        <begin position="124"/>
        <end position="415"/>
    </location>
</feature>
<keyword evidence="4 8" id="KW-1133">Transmembrane helix</keyword>
<evidence type="ECO:0000256" key="8">
    <source>
        <dbReference type="SAM" id="Phobius"/>
    </source>
</evidence>
<evidence type="ECO:0000256" key="5">
    <source>
        <dbReference type="ARBA" id="ARBA00023002"/>
    </source>
</evidence>
<feature type="transmembrane region" description="Helical" evidence="8">
    <location>
        <begin position="294"/>
        <end position="316"/>
    </location>
</feature>
<dbReference type="PANTHER" id="PTHR42682:SF4">
    <property type="entry name" value="NADH-UBIQUINONE_PLASTOQUINONE"/>
    <property type="match status" value="1"/>
</dbReference>
<feature type="transmembrane region" description="Helical" evidence="8">
    <location>
        <begin position="159"/>
        <end position="182"/>
    </location>
</feature>
<comment type="subcellular location">
    <subcellularLocation>
        <location evidence="1">Cell membrane</location>
        <topology evidence="1">Multi-pass membrane protein</topology>
    </subcellularLocation>
    <subcellularLocation>
        <location evidence="7">Membrane</location>
        <topology evidence="7">Multi-pass membrane protein</topology>
    </subcellularLocation>
</comment>
<keyword evidence="5" id="KW-0560">Oxidoreductase</keyword>
<keyword evidence="2" id="KW-1003">Cell membrane</keyword>
<feature type="transmembrane region" description="Helical" evidence="8">
    <location>
        <begin position="31"/>
        <end position="51"/>
    </location>
</feature>
<dbReference type="Proteomes" id="UP000614200">
    <property type="component" value="Unassembled WGS sequence"/>
</dbReference>
<dbReference type="EMBL" id="JADKNH010000009">
    <property type="protein sequence ID" value="MBF4694402.1"/>
    <property type="molecule type" value="Genomic_DNA"/>
</dbReference>
<evidence type="ECO:0000256" key="4">
    <source>
        <dbReference type="ARBA" id="ARBA00022989"/>
    </source>
</evidence>
<accession>A0ABR9ZVB6</accession>
<organism evidence="10 11">
    <name type="scientific">Fusibacter ferrireducens</name>
    <dbReference type="NCBI Taxonomy" id="2785058"/>
    <lineage>
        <taxon>Bacteria</taxon>
        <taxon>Bacillati</taxon>
        <taxon>Bacillota</taxon>
        <taxon>Clostridia</taxon>
        <taxon>Eubacteriales</taxon>
        <taxon>Eubacteriales Family XII. Incertae Sedis</taxon>
        <taxon>Fusibacter</taxon>
    </lineage>
</organism>
<evidence type="ECO:0000313" key="11">
    <source>
        <dbReference type="Proteomes" id="UP000614200"/>
    </source>
</evidence>
<dbReference type="PRINTS" id="PR01434">
    <property type="entry name" value="NADHDHGNASE5"/>
</dbReference>
<feature type="transmembrane region" description="Helical" evidence="8">
    <location>
        <begin position="202"/>
        <end position="225"/>
    </location>
</feature>
<evidence type="ECO:0000313" key="10">
    <source>
        <dbReference type="EMBL" id="MBF4694402.1"/>
    </source>
</evidence>
<feature type="transmembrane region" description="Helical" evidence="8">
    <location>
        <begin position="328"/>
        <end position="352"/>
    </location>
</feature>
<dbReference type="Pfam" id="PF00361">
    <property type="entry name" value="Proton_antipo_M"/>
    <property type="match status" value="1"/>
</dbReference>
<feature type="transmembrane region" description="Helical" evidence="8">
    <location>
        <begin position="458"/>
        <end position="478"/>
    </location>
</feature>
<dbReference type="InterPro" id="IPR052175">
    <property type="entry name" value="ComplexI-like_HydComp"/>
</dbReference>
<feature type="transmembrane region" description="Helical" evidence="8">
    <location>
        <begin position="107"/>
        <end position="124"/>
    </location>
</feature>
<feature type="transmembrane region" description="Helical" evidence="8">
    <location>
        <begin position="237"/>
        <end position="258"/>
    </location>
</feature>
<sequence>MNTLVYILILPLLGAFIGYYIGRKNEMKRDLFNVVFTAVELLLVITLFPAIKDQAIEYMVPNIMGTGLHLKVDMLRYAMLFISALAWFLTTMYSTQYLIKKKNRNRYYFFFMLTYAMTMGVFMSENIINLFTFFEGMSLTSYALVIHDEDKYSHEAGKSYLAMAIAGGLVMLFGIFLAFDYTGTLDIGDMGKIMPTLGDIRYVIALLVMFGFMIKASVFPLHTWLPKAYTAAPTPSSALLSGILLKTGLFGIIIVLVELMNFDIAIALLLYCLGIINIFLGGILAIMQRNVKRIIAYSSMSQTGFMLMGIGLVGILGKEGGLALSATILYMINHAFFKILLFMGTGIIYMILGELSINKISGFGRKKYKLGIFFLIGVLGLCAFPGFNGFVSKTLLHEAILEAHHSTHHIFFTVTEYLFILGGGLTVAYMLKLFVAIFVENNPEFYGQYNEQVHKRALVPMGILAALILCIGLFPNAILEPLINYAEYIGFEPILHVKVYSSESILYSMISLLIGILIYQLIIRRKLYVKHETGGAYFNPSLGWFNIETDLFDPILKILYKLFSIVFSLIDNWLLFTAKLLADGFKRISDVDIVTSINREVKWVPKEASLMIKGINAKAEDLKNIDPKMKMEEALELEMFKEQSSKLKELIVRGHFKMTSISNSIFLFGIVVVFCFLFVYVIGN</sequence>
<protein>
    <submittedName>
        <fullName evidence="10">NADH dehydrogenase</fullName>
    </submittedName>
</protein>
<reference evidence="10 11" key="1">
    <citation type="submission" date="2020-11" db="EMBL/GenBank/DDBJ databases">
        <title>Fusibacter basophilias sp. nov.</title>
        <authorList>
            <person name="Qiu D."/>
        </authorList>
    </citation>
    <scope>NUCLEOTIDE SEQUENCE [LARGE SCALE GENOMIC DNA]</scope>
    <source>
        <strain evidence="10 11">Q10-2</strain>
    </source>
</reference>
<proteinExistence type="predicted"/>
<feature type="transmembrane region" description="Helical" evidence="8">
    <location>
        <begin position="74"/>
        <end position="95"/>
    </location>
</feature>
<keyword evidence="6 8" id="KW-0472">Membrane</keyword>
<evidence type="ECO:0000259" key="9">
    <source>
        <dbReference type="Pfam" id="PF00361"/>
    </source>
</evidence>
<feature type="transmembrane region" description="Helical" evidence="8">
    <location>
        <begin position="505"/>
        <end position="523"/>
    </location>
</feature>
<evidence type="ECO:0000256" key="7">
    <source>
        <dbReference type="RuleBase" id="RU000320"/>
    </source>
</evidence>
<dbReference type="RefSeq" id="WP_194702644.1">
    <property type="nucleotide sequence ID" value="NZ_JADKNH010000009.1"/>
</dbReference>
<feature type="transmembrane region" description="Helical" evidence="8">
    <location>
        <begin position="665"/>
        <end position="683"/>
    </location>
</feature>
<evidence type="ECO:0000256" key="6">
    <source>
        <dbReference type="ARBA" id="ARBA00023136"/>
    </source>
</evidence>
<evidence type="ECO:0000256" key="2">
    <source>
        <dbReference type="ARBA" id="ARBA00022475"/>
    </source>
</evidence>
<dbReference type="PANTHER" id="PTHR42682">
    <property type="entry name" value="HYDROGENASE-4 COMPONENT F"/>
    <property type="match status" value="1"/>
</dbReference>
<feature type="transmembrane region" description="Helical" evidence="8">
    <location>
        <begin position="130"/>
        <end position="147"/>
    </location>
</feature>
<feature type="transmembrane region" description="Helical" evidence="8">
    <location>
        <begin position="6"/>
        <end position="22"/>
    </location>
</feature>
<comment type="caution">
    <text evidence="10">The sequence shown here is derived from an EMBL/GenBank/DDBJ whole genome shotgun (WGS) entry which is preliminary data.</text>
</comment>
<evidence type="ECO:0000256" key="3">
    <source>
        <dbReference type="ARBA" id="ARBA00022692"/>
    </source>
</evidence>
<feature type="transmembrane region" description="Helical" evidence="8">
    <location>
        <begin position="372"/>
        <end position="391"/>
    </location>
</feature>